<gene>
    <name evidence="6" type="primary">prmA</name>
    <name evidence="7" type="ORF">SAMN05444280_10489</name>
</gene>
<keyword evidence="2 6" id="KW-0963">Cytoplasm</keyword>
<dbReference type="InterPro" id="IPR050078">
    <property type="entry name" value="Ribosomal_L11_MeTrfase_PrmA"/>
</dbReference>
<evidence type="ECO:0000256" key="5">
    <source>
        <dbReference type="ARBA" id="ARBA00022691"/>
    </source>
</evidence>
<keyword evidence="4 6" id="KW-0808">Transferase</keyword>
<comment type="similarity">
    <text evidence="1 6">Belongs to the methyltransferase superfamily. PrmA family.</text>
</comment>
<comment type="function">
    <text evidence="6">Methylates ribosomal protein L11.</text>
</comment>
<dbReference type="InterPro" id="IPR004498">
    <property type="entry name" value="Ribosomal_PrmA_MeTrfase"/>
</dbReference>
<keyword evidence="7" id="KW-0687">Ribonucleoprotein</keyword>
<feature type="binding site" evidence="6">
    <location>
        <position position="130"/>
    </location>
    <ligand>
        <name>S-adenosyl-L-methionine</name>
        <dbReference type="ChEBI" id="CHEBI:59789"/>
    </ligand>
</feature>
<dbReference type="PANTHER" id="PTHR43648:SF1">
    <property type="entry name" value="ELECTRON TRANSFER FLAVOPROTEIN BETA SUBUNIT LYSINE METHYLTRANSFERASE"/>
    <property type="match status" value="1"/>
</dbReference>
<dbReference type="GO" id="GO:0032259">
    <property type="term" value="P:methylation"/>
    <property type="evidence" value="ECO:0007669"/>
    <property type="project" value="UniProtKB-KW"/>
</dbReference>
<dbReference type="EMBL" id="FQZE01000004">
    <property type="protein sequence ID" value="SHI64447.1"/>
    <property type="molecule type" value="Genomic_DNA"/>
</dbReference>
<evidence type="ECO:0000256" key="4">
    <source>
        <dbReference type="ARBA" id="ARBA00022679"/>
    </source>
</evidence>
<dbReference type="AlphaFoldDB" id="A0A1M6CTU3"/>
<dbReference type="SUPFAM" id="SSF53335">
    <property type="entry name" value="S-adenosyl-L-methionine-dependent methyltransferases"/>
    <property type="match status" value="1"/>
</dbReference>
<accession>A0A1M6CTU3</accession>
<dbReference type="Gene3D" id="3.40.50.150">
    <property type="entry name" value="Vaccinia Virus protein VP39"/>
    <property type="match status" value="1"/>
</dbReference>
<evidence type="ECO:0000256" key="6">
    <source>
        <dbReference type="HAMAP-Rule" id="MF_00735"/>
    </source>
</evidence>
<dbReference type="GO" id="GO:0005840">
    <property type="term" value="C:ribosome"/>
    <property type="evidence" value="ECO:0007669"/>
    <property type="project" value="UniProtKB-KW"/>
</dbReference>
<protein>
    <recommendedName>
        <fullName evidence="6">Ribosomal protein L11 methyltransferase</fullName>
        <shortName evidence="6">L11 Mtase</shortName>
        <ecNumber evidence="6">2.1.1.-</ecNumber>
    </recommendedName>
</protein>
<reference evidence="7 8" key="1">
    <citation type="submission" date="2016-11" db="EMBL/GenBank/DDBJ databases">
        <authorList>
            <person name="Jaros S."/>
            <person name="Januszkiewicz K."/>
            <person name="Wedrychowicz H."/>
        </authorList>
    </citation>
    <scope>NUCLEOTIDE SEQUENCE [LARGE SCALE GENOMIC DNA]</scope>
    <source>
        <strain evidence="7 8">DSM 27063</strain>
    </source>
</reference>
<dbReference type="RefSeq" id="WP_073165807.1">
    <property type="nucleotide sequence ID" value="NZ_FQZE01000004.1"/>
</dbReference>
<dbReference type="GO" id="GO:0005737">
    <property type="term" value="C:cytoplasm"/>
    <property type="evidence" value="ECO:0007669"/>
    <property type="project" value="UniProtKB-SubCell"/>
</dbReference>
<dbReference type="Proteomes" id="UP000184050">
    <property type="component" value="Unassembled WGS sequence"/>
</dbReference>
<proteinExistence type="inferred from homology"/>
<evidence type="ECO:0000256" key="1">
    <source>
        <dbReference type="ARBA" id="ARBA00009741"/>
    </source>
</evidence>
<comment type="subcellular location">
    <subcellularLocation>
        <location evidence="6">Cytoplasm</location>
    </subcellularLocation>
</comment>
<sequence length="281" mass="32033">MNYLKLAVTITPVEEWLRDVLTAQLSETGFESFVETDDGFEGFIPEKDFNEKEVSNLLKTFDENHTFEVQKELIEEKNWNEEWEKNYFKPLVIAVKCLVRAPFHKDYPKLEYEIVIEPNMAFGTGNHETTSMMLEAILENDMQNKSVLDMGCGTGILGILSSMKGARKITAIDIDEWSFKGAGENAQINHIQNMEVKLGDASLLGDEKYDIIFANIHKNVLINDLPVYVRCLNKSGLLFMSGFYLEDIPDLRTKAEQVGLKETGFKSKNNWAVAVFEKPQN</sequence>
<keyword evidence="3 6" id="KW-0489">Methyltransferase</keyword>
<evidence type="ECO:0000313" key="7">
    <source>
        <dbReference type="EMBL" id="SHI64447.1"/>
    </source>
</evidence>
<feature type="binding site" evidence="6">
    <location>
        <position position="151"/>
    </location>
    <ligand>
        <name>S-adenosyl-L-methionine</name>
        <dbReference type="ChEBI" id="CHEBI:59789"/>
    </ligand>
</feature>
<dbReference type="GO" id="GO:0016279">
    <property type="term" value="F:protein-lysine N-methyltransferase activity"/>
    <property type="evidence" value="ECO:0007669"/>
    <property type="project" value="RHEA"/>
</dbReference>
<evidence type="ECO:0000256" key="3">
    <source>
        <dbReference type="ARBA" id="ARBA00022603"/>
    </source>
</evidence>
<feature type="binding site" evidence="6">
    <location>
        <position position="173"/>
    </location>
    <ligand>
        <name>S-adenosyl-L-methionine</name>
        <dbReference type="ChEBI" id="CHEBI:59789"/>
    </ligand>
</feature>
<organism evidence="7 8">
    <name type="scientific">Tangfeifania diversioriginum</name>
    <dbReference type="NCBI Taxonomy" id="1168035"/>
    <lineage>
        <taxon>Bacteria</taxon>
        <taxon>Pseudomonadati</taxon>
        <taxon>Bacteroidota</taxon>
        <taxon>Bacteroidia</taxon>
        <taxon>Marinilabiliales</taxon>
        <taxon>Prolixibacteraceae</taxon>
        <taxon>Tangfeifania</taxon>
    </lineage>
</organism>
<dbReference type="CDD" id="cd02440">
    <property type="entry name" value="AdoMet_MTases"/>
    <property type="match status" value="1"/>
</dbReference>
<name>A0A1M6CTU3_9BACT</name>
<feature type="binding site" evidence="6">
    <location>
        <position position="215"/>
    </location>
    <ligand>
        <name>S-adenosyl-L-methionine</name>
        <dbReference type="ChEBI" id="CHEBI:59789"/>
    </ligand>
</feature>
<keyword evidence="7" id="KW-0689">Ribosomal protein</keyword>
<evidence type="ECO:0000256" key="2">
    <source>
        <dbReference type="ARBA" id="ARBA00022490"/>
    </source>
</evidence>
<dbReference type="PANTHER" id="PTHR43648">
    <property type="entry name" value="ELECTRON TRANSFER FLAVOPROTEIN BETA SUBUNIT LYSINE METHYLTRANSFERASE"/>
    <property type="match status" value="1"/>
</dbReference>
<dbReference type="InterPro" id="IPR029063">
    <property type="entry name" value="SAM-dependent_MTases_sf"/>
</dbReference>
<dbReference type="Pfam" id="PF06325">
    <property type="entry name" value="PrmA"/>
    <property type="match status" value="1"/>
</dbReference>
<evidence type="ECO:0000313" key="8">
    <source>
        <dbReference type="Proteomes" id="UP000184050"/>
    </source>
</evidence>
<dbReference type="EC" id="2.1.1.-" evidence="6"/>
<comment type="catalytic activity">
    <reaction evidence="6">
        <text>L-lysyl-[protein] + 3 S-adenosyl-L-methionine = N(6),N(6),N(6)-trimethyl-L-lysyl-[protein] + 3 S-adenosyl-L-homocysteine + 3 H(+)</text>
        <dbReference type="Rhea" id="RHEA:54192"/>
        <dbReference type="Rhea" id="RHEA-COMP:9752"/>
        <dbReference type="Rhea" id="RHEA-COMP:13826"/>
        <dbReference type="ChEBI" id="CHEBI:15378"/>
        <dbReference type="ChEBI" id="CHEBI:29969"/>
        <dbReference type="ChEBI" id="CHEBI:57856"/>
        <dbReference type="ChEBI" id="CHEBI:59789"/>
        <dbReference type="ChEBI" id="CHEBI:61961"/>
    </reaction>
</comment>
<keyword evidence="5 6" id="KW-0949">S-adenosyl-L-methionine</keyword>
<dbReference type="NCBIfam" id="NF001785">
    <property type="entry name" value="PRK00517.2-2"/>
    <property type="match status" value="1"/>
</dbReference>
<dbReference type="PIRSF" id="PIRSF000401">
    <property type="entry name" value="RPL11_MTase"/>
    <property type="match status" value="1"/>
</dbReference>
<dbReference type="STRING" id="1168035.SAMN05444280_10489"/>
<dbReference type="HAMAP" id="MF_00735">
    <property type="entry name" value="Methyltr_PrmA"/>
    <property type="match status" value="1"/>
</dbReference>
<keyword evidence="8" id="KW-1185">Reference proteome</keyword>
<dbReference type="OrthoDB" id="9785995at2"/>